<dbReference type="EMBL" id="QCXM01000004">
    <property type="protein sequence ID" value="PUT48349.1"/>
    <property type="molecule type" value="Genomic_DNA"/>
</dbReference>
<accession>A0A3A5LF50</accession>
<reference evidence="2 5" key="1">
    <citation type="submission" date="2018-04" db="EMBL/GenBank/DDBJ databases">
        <title>Whole genome sequence comparison of clinical and drinking water Legionella pneumophila isolates associated with the Flint Water Crisis.</title>
        <authorList>
            <person name="Garner E."/>
            <person name="Brown C."/>
            <person name="Schwake O."/>
            <person name="Coil D."/>
            <person name="Jospin G."/>
            <person name="Eisen J."/>
            <person name="Edwards M."/>
            <person name="Pruden A."/>
        </authorList>
    </citation>
    <scope>NUCLEOTIDE SEQUENCE [LARGE SCALE GENOMIC DNA]</scope>
    <source>
        <strain evidence="2 5">Genessee03</strain>
    </source>
</reference>
<dbReference type="RefSeq" id="WP_108292579.1">
    <property type="nucleotide sequence ID" value="NZ_CAAAIR010000014.1"/>
</dbReference>
<dbReference type="Proteomes" id="UP000270757">
    <property type="component" value="Unassembled WGS sequence"/>
</dbReference>
<comment type="caution">
    <text evidence="3">The sequence shown here is derived from an EMBL/GenBank/DDBJ whole genome shotgun (WGS) entry which is preliminary data.</text>
</comment>
<evidence type="ECO:0000313" key="4">
    <source>
        <dbReference type="EMBL" id="TID43174.1"/>
    </source>
</evidence>
<feature type="transmembrane region" description="Helical" evidence="1">
    <location>
        <begin position="75"/>
        <end position="93"/>
    </location>
</feature>
<proteinExistence type="predicted"/>
<dbReference type="Proteomes" id="UP000306421">
    <property type="component" value="Unassembled WGS sequence"/>
</dbReference>
<keyword evidence="1" id="KW-1133">Transmembrane helix</keyword>
<evidence type="ECO:0000313" key="7">
    <source>
        <dbReference type="Proteomes" id="UP000306421"/>
    </source>
</evidence>
<evidence type="ECO:0000313" key="2">
    <source>
        <dbReference type="EMBL" id="PUT48349.1"/>
    </source>
</evidence>
<dbReference type="InterPro" id="IPR018687">
    <property type="entry name" value="DUF2177_membr"/>
</dbReference>
<evidence type="ECO:0000256" key="1">
    <source>
        <dbReference type="SAM" id="Phobius"/>
    </source>
</evidence>
<feature type="transmembrane region" description="Helical" evidence="1">
    <location>
        <begin position="113"/>
        <end position="132"/>
    </location>
</feature>
<keyword evidence="1" id="KW-0812">Transmembrane</keyword>
<gene>
    <name evidence="3" type="ORF">D6J04_12800</name>
    <name evidence="2" type="ORF">DB745_05100</name>
    <name evidence="4" type="ORF">DIZ81_06700</name>
</gene>
<sequence length="133" mass="14965">MPQLKLFFTALITFILLDMVWLGFIAKPLYFHHYREWLRLTDGQLQPVWWAALIVYLLLAAGVVFFVVPLSANQLLHAAGFGALLGLITYGVYDLTCIAILKDWPVGMSLIDWLWGIVLCTASGLVTVFVHAK</sequence>
<dbReference type="Proteomes" id="UP000251035">
    <property type="component" value="Unassembled WGS sequence"/>
</dbReference>
<dbReference type="Pfam" id="PF09945">
    <property type="entry name" value="DUF2177"/>
    <property type="match status" value="1"/>
</dbReference>
<keyword evidence="1" id="KW-0472">Membrane</keyword>
<dbReference type="EMBL" id="QZWB01000016">
    <property type="protein sequence ID" value="RJT44227.1"/>
    <property type="molecule type" value="Genomic_DNA"/>
</dbReference>
<name>A0A3A5LF50_9GAMM</name>
<dbReference type="GeneID" id="48947559"/>
<evidence type="ECO:0000313" key="6">
    <source>
        <dbReference type="Proteomes" id="UP000270757"/>
    </source>
</evidence>
<evidence type="ECO:0000313" key="3">
    <source>
        <dbReference type="EMBL" id="RJT44227.1"/>
    </source>
</evidence>
<dbReference type="AlphaFoldDB" id="A0A3A5LF50"/>
<evidence type="ECO:0000313" key="5">
    <source>
        <dbReference type="Proteomes" id="UP000251035"/>
    </source>
</evidence>
<reference evidence="4 7" key="2">
    <citation type="submission" date="2018-04" db="EMBL/GenBank/DDBJ databases">
        <title>Whole genome sequence comparison of clinical and drinking water Legionella pneumophila isolates.</title>
        <authorList>
            <person name="Garner E."/>
        </authorList>
    </citation>
    <scope>NUCLEOTIDE SEQUENCE [LARGE SCALE GENOMIC DNA]</scope>
    <source>
        <strain evidence="4 7">WH02</strain>
    </source>
</reference>
<organism evidence="3 6">
    <name type="scientific">Legionella taurinensis</name>
    <dbReference type="NCBI Taxonomy" id="70611"/>
    <lineage>
        <taxon>Bacteria</taxon>
        <taxon>Pseudomonadati</taxon>
        <taxon>Pseudomonadota</taxon>
        <taxon>Gammaproteobacteria</taxon>
        <taxon>Legionellales</taxon>
        <taxon>Legionellaceae</taxon>
        <taxon>Legionella</taxon>
    </lineage>
</organism>
<reference evidence="3 6" key="3">
    <citation type="submission" date="2018-09" db="EMBL/GenBank/DDBJ databases">
        <title>Draft genome sequences of Legionella taurinensis isolated from water samples.</title>
        <authorList>
            <person name="Chakeri A."/>
            <person name="Allerberger F."/>
            <person name="Kundi M."/>
            <person name="Ruppitsch W."/>
            <person name="Schmid D."/>
        </authorList>
    </citation>
    <scope>NUCLEOTIDE SEQUENCE [LARGE SCALE GENOMIC DNA]</scope>
    <source>
        <strain evidence="3 6">4570-18-6</strain>
    </source>
</reference>
<keyword evidence="5" id="KW-1185">Reference proteome</keyword>
<feature type="transmembrane region" description="Helical" evidence="1">
    <location>
        <begin position="49"/>
        <end position="68"/>
    </location>
</feature>
<dbReference type="OrthoDB" id="166547at2"/>
<protein>
    <submittedName>
        <fullName evidence="2">DUF2177 domain-containing protein</fullName>
    </submittedName>
    <submittedName>
        <fullName evidence="3">DUF2177 family protein</fullName>
    </submittedName>
</protein>
<dbReference type="EMBL" id="QFGG01000005">
    <property type="protein sequence ID" value="TID43174.1"/>
    <property type="molecule type" value="Genomic_DNA"/>
</dbReference>